<gene>
    <name evidence="1" type="ORF">L3Q82_022178</name>
</gene>
<evidence type="ECO:0000313" key="1">
    <source>
        <dbReference type="EMBL" id="KAI3373585.1"/>
    </source>
</evidence>
<evidence type="ECO:0000313" key="2">
    <source>
        <dbReference type="Proteomes" id="UP000831701"/>
    </source>
</evidence>
<name>A0ACB8X140_9TELE</name>
<keyword evidence="2" id="KW-1185">Reference proteome</keyword>
<reference evidence="1" key="1">
    <citation type="submission" date="2022-04" db="EMBL/GenBank/DDBJ databases">
        <title>Jade perch genome.</title>
        <authorList>
            <person name="Chao B."/>
        </authorList>
    </citation>
    <scope>NUCLEOTIDE SEQUENCE</scope>
    <source>
        <strain evidence="1">CB-2022</strain>
    </source>
</reference>
<dbReference type="Proteomes" id="UP000831701">
    <property type="component" value="Chromosome 4"/>
</dbReference>
<accession>A0ACB8X140</accession>
<sequence>MAEGRGKAAMSREEERCSPSCSGEGWAIQRASLPRSPLLTHALCPISRLSGLANGVQLCCQSIRNSTWPTVQGTATTVNELLQYYIFKSGVSQGSIHGPIVFGCLSAPVFPEELGRLEIRFDFQAIAKNPVTVPTQKRASPKQKVEENRATNMGITPNL</sequence>
<dbReference type="EMBL" id="CM041534">
    <property type="protein sequence ID" value="KAI3373585.1"/>
    <property type="molecule type" value="Genomic_DNA"/>
</dbReference>
<proteinExistence type="predicted"/>
<comment type="caution">
    <text evidence="1">The sequence shown here is derived from an EMBL/GenBank/DDBJ whole genome shotgun (WGS) entry which is preliminary data.</text>
</comment>
<organism evidence="1 2">
    <name type="scientific">Scortum barcoo</name>
    <name type="common">barcoo grunter</name>
    <dbReference type="NCBI Taxonomy" id="214431"/>
    <lineage>
        <taxon>Eukaryota</taxon>
        <taxon>Metazoa</taxon>
        <taxon>Chordata</taxon>
        <taxon>Craniata</taxon>
        <taxon>Vertebrata</taxon>
        <taxon>Euteleostomi</taxon>
        <taxon>Actinopterygii</taxon>
        <taxon>Neopterygii</taxon>
        <taxon>Teleostei</taxon>
        <taxon>Neoteleostei</taxon>
        <taxon>Acanthomorphata</taxon>
        <taxon>Eupercaria</taxon>
        <taxon>Centrarchiformes</taxon>
        <taxon>Terapontoidei</taxon>
        <taxon>Terapontidae</taxon>
        <taxon>Scortum</taxon>
    </lineage>
</organism>
<protein>
    <submittedName>
        <fullName evidence="1">Uncharacterized protein</fullName>
    </submittedName>
</protein>